<dbReference type="Pfam" id="PF00144">
    <property type="entry name" value="Beta-lactamase"/>
    <property type="match status" value="1"/>
</dbReference>
<name>A0A8J8FIK4_9BACT</name>
<dbReference type="GO" id="GO:0016787">
    <property type="term" value="F:hydrolase activity"/>
    <property type="evidence" value="ECO:0007669"/>
    <property type="project" value="UniProtKB-KW"/>
</dbReference>
<gene>
    <name evidence="2" type="ORF">GD597_20535</name>
</gene>
<reference evidence="2" key="1">
    <citation type="submission" date="2019-10" db="EMBL/GenBank/DDBJ databases">
        <title>Draft genome sequence of Panacibacter sp. KCS-6.</title>
        <authorList>
            <person name="Yim K.J."/>
        </authorList>
    </citation>
    <scope>NUCLEOTIDE SEQUENCE</scope>
    <source>
        <strain evidence="2">KCS-6</strain>
    </source>
</reference>
<comment type="caution">
    <text evidence="2">The sequence shown here is derived from an EMBL/GenBank/DDBJ whole genome shotgun (WGS) entry which is preliminary data.</text>
</comment>
<feature type="domain" description="Beta-lactamase-related" evidence="1">
    <location>
        <begin position="58"/>
        <end position="336"/>
    </location>
</feature>
<dbReference type="SUPFAM" id="SSF56601">
    <property type="entry name" value="beta-lactamase/transpeptidase-like"/>
    <property type="match status" value="1"/>
</dbReference>
<evidence type="ECO:0000259" key="1">
    <source>
        <dbReference type="Pfam" id="PF00144"/>
    </source>
</evidence>
<dbReference type="InterPro" id="IPR050789">
    <property type="entry name" value="Diverse_Enzym_Activities"/>
</dbReference>
<protein>
    <submittedName>
        <fullName evidence="2">Serine hydrolase</fullName>
    </submittedName>
</protein>
<keyword evidence="2" id="KW-0378">Hydrolase</keyword>
<organism evidence="2 3">
    <name type="scientific">Limnovirga soli</name>
    <dbReference type="NCBI Taxonomy" id="2656915"/>
    <lineage>
        <taxon>Bacteria</taxon>
        <taxon>Pseudomonadati</taxon>
        <taxon>Bacteroidota</taxon>
        <taxon>Chitinophagia</taxon>
        <taxon>Chitinophagales</taxon>
        <taxon>Chitinophagaceae</taxon>
        <taxon>Limnovirga</taxon>
    </lineage>
</organism>
<dbReference type="Gene3D" id="3.40.710.10">
    <property type="entry name" value="DD-peptidase/beta-lactamase superfamily"/>
    <property type="match status" value="1"/>
</dbReference>
<keyword evidence="3" id="KW-1185">Reference proteome</keyword>
<dbReference type="InterPro" id="IPR001466">
    <property type="entry name" value="Beta-lactam-related"/>
</dbReference>
<sequence length="360" mass="40186">MAIQVKKTEIMSQKASRCCMKVSTVLVFLLLLQAGKAQYNFSGLDSKLSQYQKQLGGNVATLIYKNGAIIYNKSLGDFTATTPAPIASCSKWLTAALVMQFVDEGKLSLDDYVSKYLPIFKDYGKGYITIRQCLSHTTGIEGDPIGLAGFIKLSRYKSLADEVDDFAAKHNIQDNPGVAFRYSTIGLNIAARVLEVISKRPFDKLMLEKMFRPLNMKNSSFTTEFERAVNPSGGCRSTAMDYMNFLSMLLNKGMFNGKRILSENAINTMQQAITKPAMIKYTPPSAKGYDYALGEWVLATDEKGKSTIVSSPGLFGTWPYIDIVRGYAAIFFVKNLEIEQRQPMYTDLRNEIEQQILPLN</sequence>
<dbReference type="Proteomes" id="UP000598971">
    <property type="component" value="Unassembled WGS sequence"/>
</dbReference>
<evidence type="ECO:0000313" key="2">
    <source>
        <dbReference type="EMBL" id="NNV57863.1"/>
    </source>
</evidence>
<accession>A0A8J8FIK4</accession>
<dbReference type="PANTHER" id="PTHR43283:SF3">
    <property type="entry name" value="BETA-LACTAMASE FAMILY PROTEIN (AFU_ORTHOLOGUE AFUA_5G07500)"/>
    <property type="match status" value="1"/>
</dbReference>
<proteinExistence type="predicted"/>
<dbReference type="InterPro" id="IPR012338">
    <property type="entry name" value="Beta-lactam/transpept-like"/>
</dbReference>
<evidence type="ECO:0000313" key="3">
    <source>
        <dbReference type="Proteomes" id="UP000598971"/>
    </source>
</evidence>
<dbReference type="EMBL" id="WHPF01000020">
    <property type="protein sequence ID" value="NNV57863.1"/>
    <property type="molecule type" value="Genomic_DNA"/>
</dbReference>
<dbReference type="AlphaFoldDB" id="A0A8J8FIK4"/>
<dbReference type="PANTHER" id="PTHR43283">
    <property type="entry name" value="BETA-LACTAMASE-RELATED"/>
    <property type="match status" value="1"/>
</dbReference>